<sequence length="268" mass="31078">MTIDILICSYNKGIVRMDDVLLPPQEGIHYIVSYQYSDERYLDLIPKLLSTRTDVTIFKYKGQGLSVNRNLAVEKASADLIMFADDDTHLLPNAFEEVRKVFEKYPDLDIAFFNASTYTGKPLKKYPKEEMWLTGMPQGYTISAIEIAAKRECVQNRLRFDERFGLGTKFLTCGEEEIWMEDAVKAGLKMRYFPIKTVETSTLLKKSLLYIDAGVQRSFGAVTYYKYGKKAWLICFNFALQAAKDGYCHFWPLMRHFSEGIRYMKRTK</sequence>
<accession>A0A929X0K5</accession>
<dbReference type="Pfam" id="PF00535">
    <property type="entry name" value="Glycos_transf_2"/>
    <property type="match status" value="1"/>
</dbReference>
<protein>
    <submittedName>
        <fullName evidence="2">Glycosyltransferase family 2 protein</fullName>
    </submittedName>
</protein>
<dbReference type="CDD" id="cd00761">
    <property type="entry name" value="Glyco_tranf_GTA_type"/>
    <property type="match status" value="1"/>
</dbReference>
<organism evidence="2 3">
    <name type="scientific">Alloprevotella tannerae</name>
    <dbReference type="NCBI Taxonomy" id="76122"/>
    <lineage>
        <taxon>Bacteria</taxon>
        <taxon>Pseudomonadati</taxon>
        <taxon>Bacteroidota</taxon>
        <taxon>Bacteroidia</taxon>
        <taxon>Bacteroidales</taxon>
        <taxon>Prevotellaceae</taxon>
        <taxon>Alloprevotella</taxon>
    </lineage>
</organism>
<gene>
    <name evidence="2" type="ORF">HXK21_07745</name>
</gene>
<dbReference type="Proteomes" id="UP000704068">
    <property type="component" value="Unassembled WGS sequence"/>
</dbReference>
<reference evidence="2" key="1">
    <citation type="submission" date="2020-04" db="EMBL/GenBank/DDBJ databases">
        <title>Deep metagenomics examines the oral microbiome during advanced dental caries in children, revealing novel taxa and co-occurrences with host molecules.</title>
        <authorList>
            <person name="Baker J.L."/>
            <person name="Morton J.T."/>
            <person name="Dinis M."/>
            <person name="Alvarez R."/>
            <person name="Tran N.C."/>
            <person name="Knight R."/>
            <person name="Edlund A."/>
        </authorList>
    </citation>
    <scope>NUCLEOTIDE SEQUENCE</scope>
    <source>
        <strain evidence="2">JCVI_34_bin.1</strain>
    </source>
</reference>
<dbReference type="SUPFAM" id="SSF53448">
    <property type="entry name" value="Nucleotide-diphospho-sugar transferases"/>
    <property type="match status" value="1"/>
</dbReference>
<dbReference type="InterPro" id="IPR001173">
    <property type="entry name" value="Glyco_trans_2-like"/>
</dbReference>
<evidence type="ECO:0000259" key="1">
    <source>
        <dbReference type="Pfam" id="PF00535"/>
    </source>
</evidence>
<dbReference type="EMBL" id="JABZGR010000029">
    <property type="protein sequence ID" value="MBF0970916.1"/>
    <property type="molecule type" value="Genomic_DNA"/>
</dbReference>
<dbReference type="RefSeq" id="WP_303764551.1">
    <property type="nucleotide sequence ID" value="NZ_JABZGR010000029.1"/>
</dbReference>
<evidence type="ECO:0000313" key="3">
    <source>
        <dbReference type="Proteomes" id="UP000704068"/>
    </source>
</evidence>
<proteinExistence type="predicted"/>
<dbReference type="InterPro" id="IPR029044">
    <property type="entry name" value="Nucleotide-diphossugar_trans"/>
</dbReference>
<comment type="caution">
    <text evidence="2">The sequence shown here is derived from an EMBL/GenBank/DDBJ whole genome shotgun (WGS) entry which is preliminary data.</text>
</comment>
<feature type="domain" description="Glycosyltransferase 2-like" evidence="1">
    <location>
        <begin position="28"/>
        <end position="130"/>
    </location>
</feature>
<evidence type="ECO:0000313" key="2">
    <source>
        <dbReference type="EMBL" id="MBF0970916.1"/>
    </source>
</evidence>
<name>A0A929X0K5_9BACT</name>
<dbReference type="Gene3D" id="3.90.550.10">
    <property type="entry name" value="Spore Coat Polysaccharide Biosynthesis Protein SpsA, Chain A"/>
    <property type="match status" value="1"/>
</dbReference>
<dbReference type="AlphaFoldDB" id="A0A929X0K5"/>